<evidence type="ECO:0000313" key="2">
    <source>
        <dbReference type="Proteomes" id="UP000051638"/>
    </source>
</evidence>
<dbReference type="RefSeq" id="WP_057874498.1">
    <property type="nucleotide sequence ID" value="NZ_AYYI01000074.1"/>
</dbReference>
<proteinExistence type="predicted"/>
<name>A0A0R2D5Q7_9LACO</name>
<dbReference type="OrthoDB" id="2157546at2"/>
<comment type="caution">
    <text evidence="1">The sequence shown here is derived from an EMBL/GenBank/DDBJ whole genome shotgun (WGS) entry which is preliminary data.</text>
</comment>
<reference evidence="1 2" key="1">
    <citation type="journal article" date="2015" name="Genome Announc.">
        <title>Expanding the biotechnology potential of lactobacilli through comparative genomics of 213 strains and associated genera.</title>
        <authorList>
            <person name="Sun Z."/>
            <person name="Harris H.M."/>
            <person name="McCann A."/>
            <person name="Guo C."/>
            <person name="Argimon S."/>
            <person name="Zhang W."/>
            <person name="Yang X."/>
            <person name="Jeffery I.B."/>
            <person name="Cooney J.C."/>
            <person name="Kagawa T.F."/>
            <person name="Liu W."/>
            <person name="Song Y."/>
            <person name="Salvetti E."/>
            <person name="Wrobel A."/>
            <person name="Rasinkangas P."/>
            <person name="Parkhill J."/>
            <person name="Rea M.C."/>
            <person name="O'Sullivan O."/>
            <person name="Ritari J."/>
            <person name="Douillard F.P."/>
            <person name="Paul Ross R."/>
            <person name="Yang R."/>
            <person name="Briner A.E."/>
            <person name="Felis G.E."/>
            <person name="de Vos W.M."/>
            <person name="Barrangou R."/>
            <person name="Klaenhammer T.R."/>
            <person name="Caufield P.W."/>
            <person name="Cui Y."/>
            <person name="Zhang H."/>
            <person name="O'Toole P.W."/>
        </authorList>
    </citation>
    <scope>NUCLEOTIDE SEQUENCE [LARGE SCALE GENOMIC DNA]</scope>
    <source>
        <strain evidence="1 2">DSM 20253</strain>
    </source>
</reference>
<gene>
    <name evidence="1" type="ORF">FC24_GL002209</name>
</gene>
<accession>A0A0R2D5Q7</accession>
<protein>
    <submittedName>
        <fullName evidence="1">Uncharacterized protein</fullName>
    </submittedName>
</protein>
<dbReference type="Proteomes" id="UP000051638">
    <property type="component" value="Unassembled WGS sequence"/>
</dbReference>
<dbReference type="AlphaFoldDB" id="A0A0R2D5Q7"/>
<keyword evidence="2" id="KW-1185">Reference proteome</keyword>
<organism evidence="1 2">
    <name type="scientific">Loigolactobacillus rennini DSM 20253</name>
    <dbReference type="NCBI Taxonomy" id="1423796"/>
    <lineage>
        <taxon>Bacteria</taxon>
        <taxon>Bacillati</taxon>
        <taxon>Bacillota</taxon>
        <taxon>Bacilli</taxon>
        <taxon>Lactobacillales</taxon>
        <taxon>Lactobacillaceae</taxon>
        <taxon>Loigolactobacillus</taxon>
    </lineage>
</organism>
<sequence length="113" mass="12758">MKTGQKFLLGVGVTAIVAATGAYLAADALVDKLQRYRNRSRVKAYVKDNLNGNQRLLDFVDRLTDDDIDHLLEVAHKFGDVRERVGRYSGPVKDTANELRDLLTEYAAKVRRH</sequence>
<dbReference type="EMBL" id="AYYI01000074">
    <property type="protein sequence ID" value="KRM95219.1"/>
    <property type="molecule type" value="Genomic_DNA"/>
</dbReference>
<evidence type="ECO:0000313" key="1">
    <source>
        <dbReference type="EMBL" id="KRM95219.1"/>
    </source>
</evidence>
<dbReference type="STRING" id="1423796.FC24_GL002209"/>
<dbReference type="PATRIC" id="fig|1423796.3.peg.2242"/>